<dbReference type="Proteomes" id="UP000756387">
    <property type="component" value="Unassembled WGS sequence"/>
</dbReference>
<dbReference type="GO" id="GO:0051213">
    <property type="term" value="F:dioxygenase activity"/>
    <property type="evidence" value="ECO:0007669"/>
    <property type="project" value="UniProtKB-KW"/>
</dbReference>
<dbReference type="EMBL" id="JADCSA010000006">
    <property type="protein sequence ID" value="MBE7324661.1"/>
    <property type="molecule type" value="Genomic_DNA"/>
</dbReference>
<dbReference type="RefSeq" id="WP_193637982.1">
    <property type="nucleotide sequence ID" value="NZ_JADCSA010000006.1"/>
</dbReference>
<dbReference type="SUPFAM" id="SSF51197">
    <property type="entry name" value="Clavaminate synthase-like"/>
    <property type="match status" value="1"/>
</dbReference>
<organism evidence="1 2">
    <name type="scientific">Nocardioides malaquae</name>
    <dbReference type="NCBI Taxonomy" id="2773426"/>
    <lineage>
        <taxon>Bacteria</taxon>
        <taxon>Bacillati</taxon>
        <taxon>Actinomycetota</taxon>
        <taxon>Actinomycetes</taxon>
        <taxon>Propionibacteriales</taxon>
        <taxon>Nocardioidaceae</taxon>
        <taxon>Nocardioides</taxon>
    </lineage>
</organism>
<name>A0ABR9RSZ6_9ACTN</name>
<sequence length="241" mass="26571">MVEHDVTAWAAEGFAELGQRLEDDDRIALLEHFDRMDSGARISPGYQAQYDGEGDTRRLRKLRRLIWNDPGFFGPILNRMGAPDLAEDLIGPQAAIILHAAFLKPAQVGTHVAPHQDQALWTHDYPGAFSMWTALTDVGPRNGGLHGYPRSHAGGVIEHAPDAEHPWHDTLTHVSDTLGERHEFHLAPGDSVMWDRLFVHASGPNTSSEDRRGMVVVFANAGAPGFHARDVLGLEELRSMA</sequence>
<evidence type="ECO:0000313" key="2">
    <source>
        <dbReference type="Proteomes" id="UP000756387"/>
    </source>
</evidence>
<dbReference type="Gene3D" id="2.60.120.620">
    <property type="entry name" value="q2cbj1_9rhob like domain"/>
    <property type="match status" value="1"/>
</dbReference>
<reference evidence="1 2" key="1">
    <citation type="submission" date="2020-10" db="EMBL/GenBank/DDBJ databases">
        <title>Nocardioides sp. isolated from sludge.</title>
        <authorList>
            <person name="Zhang X."/>
        </authorList>
    </citation>
    <scope>NUCLEOTIDE SEQUENCE [LARGE SCALE GENOMIC DNA]</scope>
    <source>
        <strain evidence="1 2">Y6</strain>
    </source>
</reference>
<gene>
    <name evidence="1" type="ORF">IEQ44_08345</name>
</gene>
<protein>
    <submittedName>
        <fullName evidence="1">Phytanoyl-CoA dioxygenase family protein</fullName>
    </submittedName>
</protein>
<dbReference type="InterPro" id="IPR008775">
    <property type="entry name" value="Phytyl_CoA_dOase-like"/>
</dbReference>
<keyword evidence="2" id="KW-1185">Reference proteome</keyword>
<evidence type="ECO:0000313" key="1">
    <source>
        <dbReference type="EMBL" id="MBE7324661.1"/>
    </source>
</evidence>
<dbReference type="Pfam" id="PF05721">
    <property type="entry name" value="PhyH"/>
    <property type="match status" value="1"/>
</dbReference>
<dbReference type="PANTHER" id="PTHR20883:SF48">
    <property type="entry name" value="ECTOINE DIOXYGENASE"/>
    <property type="match status" value="1"/>
</dbReference>
<proteinExistence type="predicted"/>
<dbReference type="PANTHER" id="PTHR20883">
    <property type="entry name" value="PHYTANOYL-COA DIOXYGENASE DOMAIN CONTAINING 1"/>
    <property type="match status" value="1"/>
</dbReference>
<comment type="caution">
    <text evidence="1">The sequence shown here is derived from an EMBL/GenBank/DDBJ whole genome shotgun (WGS) entry which is preliminary data.</text>
</comment>
<keyword evidence="1" id="KW-0560">Oxidoreductase</keyword>
<accession>A0ABR9RSZ6</accession>
<keyword evidence="1" id="KW-0223">Dioxygenase</keyword>